<dbReference type="HAMAP" id="MF_01539">
    <property type="entry name" value="TmcAL"/>
    <property type="match status" value="1"/>
</dbReference>
<evidence type="ECO:0000313" key="4">
    <source>
        <dbReference type="Proteomes" id="UP000049979"/>
    </source>
</evidence>
<comment type="similarity">
    <text evidence="2">Belongs to the TmcAL family.</text>
</comment>
<keyword evidence="2" id="KW-0547">Nucleotide-binding</keyword>
<keyword evidence="2" id="KW-0820">tRNA-binding</keyword>
<dbReference type="SUPFAM" id="SSF52374">
    <property type="entry name" value="Nucleotidylyl transferase"/>
    <property type="match status" value="1"/>
</dbReference>
<comment type="subcellular location">
    <subcellularLocation>
        <location evidence="2">Cytoplasm</location>
    </subcellularLocation>
</comment>
<dbReference type="GO" id="GO:0005524">
    <property type="term" value="F:ATP binding"/>
    <property type="evidence" value="ECO:0007669"/>
    <property type="project" value="UniProtKB-KW"/>
</dbReference>
<dbReference type="EMBL" id="CVRR01000048">
    <property type="protein sequence ID" value="CRL41411.1"/>
    <property type="molecule type" value="Genomic_DNA"/>
</dbReference>
<keyword evidence="2" id="KW-0963">Cytoplasm</keyword>
<feature type="binding site" evidence="2">
    <location>
        <position position="167"/>
    </location>
    <ligand>
        <name>ATP</name>
        <dbReference type="ChEBI" id="CHEBI:30616"/>
    </ligand>
</feature>
<dbReference type="GO" id="GO:0006400">
    <property type="term" value="P:tRNA modification"/>
    <property type="evidence" value="ECO:0007669"/>
    <property type="project" value="UniProtKB-UniRule"/>
</dbReference>
<reference evidence="4" key="1">
    <citation type="submission" date="2015-05" db="EMBL/GenBank/DDBJ databases">
        <authorList>
            <consortium name="Pathogen Informatics"/>
        </authorList>
    </citation>
    <scope>NUCLEOTIDE SEQUENCE [LARGE SCALE GENOMIC DNA]</scope>
    <source>
        <strain evidence="4">M72</strain>
    </source>
</reference>
<feature type="binding site" evidence="2">
    <location>
        <begin position="7"/>
        <end position="20"/>
    </location>
    <ligand>
        <name>ATP</name>
        <dbReference type="ChEBI" id="CHEBI:30616"/>
    </ligand>
</feature>
<dbReference type="AlphaFoldDB" id="A0A0M6WUP7"/>
<dbReference type="GO" id="GO:0005737">
    <property type="term" value="C:cytoplasm"/>
    <property type="evidence" value="ECO:0007669"/>
    <property type="project" value="UniProtKB-SubCell"/>
</dbReference>
<dbReference type="Proteomes" id="UP000049979">
    <property type="component" value="Unassembled WGS sequence"/>
</dbReference>
<keyword evidence="4" id="KW-1185">Reference proteome</keyword>
<comment type="catalytic activity">
    <reaction evidence="2">
        <text>cytidine(34) in elongator tRNA(Met) + acetate + ATP = N(4)-acetylcytidine(34) in elongator tRNA(Met) + AMP + diphosphate</text>
        <dbReference type="Rhea" id="RHEA:58144"/>
        <dbReference type="Rhea" id="RHEA-COMP:10693"/>
        <dbReference type="Rhea" id="RHEA-COMP:10694"/>
        <dbReference type="ChEBI" id="CHEBI:30089"/>
        <dbReference type="ChEBI" id="CHEBI:30616"/>
        <dbReference type="ChEBI" id="CHEBI:33019"/>
        <dbReference type="ChEBI" id="CHEBI:74900"/>
        <dbReference type="ChEBI" id="CHEBI:82748"/>
        <dbReference type="ChEBI" id="CHEBI:456215"/>
    </reaction>
</comment>
<dbReference type="EC" id="6.3.4.-" evidence="2"/>
<gene>
    <name evidence="2" type="primary">tmcAL</name>
    <name evidence="3" type="ORF">M72_12211</name>
</gene>
<dbReference type="PANTHER" id="PTHR37825:SF1">
    <property type="entry name" value="TRNA(MET) CYTIDINE ACETATE LIGASE"/>
    <property type="match status" value="1"/>
</dbReference>
<feature type="binding site" evidence="2">
    <location>
        <position position="102"/>
    </location>
    <ligand>
        <name>ATP</name>
        <dbReference type="ChEBI" id="CHEBI:30616"/>
    </ligand>
</feature>
<evidence type="ECO:0000256" key="2">
    <source>
        <dbReference type="HAMAP-Rule" id="MF_01539"/>
    </source>
</evidence>
<comment type="function">
    <text evidence="2">Catalyzes the formation of N(4)-acetylcytidine (ac(4)C) at the wobble position of elongator tRNA(Met), using acetate and ATP as substrates. First activates an acetate ion to form acetyladenylate (Ac-AMP) and then transfers the acetyl group to tRNA to form ac(4)C34.</text>
</comment>
<dbReference type="RefSeq" id="WP_055068457.1">
    <property type="nucleotide sequence ID" value="NZ_CP173697.1"/>
</dbReference>
<sequence length="436" mass="48145">MKTAGIIAEYNPFHNGHQYQIETVRHLTGADFVIVAMSGDFLQRGVPAIADKYTRTRMALLGGADLVLELPAVWATASAEYFAAGGVQLLGKTGVVDTLCYGCETPEKELMQAIVEVLSKNASDYQMLVSYNMKQGNPFPVARSHALCSLLPSFSSDAVSSFLASPNNILALEYEKAIARWNSINSVHDRTFSSMPVQRIGEGYHSTKTGVTYASATAIRNALLVPSENDGNHNHSMFISTGSFDFELSQMLPDTSASLLATLAQQNLLLDTDAFSQALYTRLWALYDGGYADFADCGKDLSHRIVQQLEHFLSFSQFADLLKSKNTTYTRICRALLHILLNIRQDDYAALWQPDGIPYLRVLGFRRDSSVLLSSIKKEASVPLITKVADASSILHGIAYKRFLHDVACADLYRTTSSMQIQTELPNEYRQPIVLV</sequence>
<evidence type="ECO:0000313" key="3">
    <source>
        <dbReference type="EMBL" id="CRL41411.1"/>
    </source>
</evidence>
<dbReference type="PANTHER" id="PTHR37825">
    <property type="entry name" value="TRNA(MET) CYTIDINE ACETATE LIGASE"/>
    <property type="match status" value="1"/>
</dbReference>
<name>A0A0M6WUP7_9FIRM</name>
<dbReference type="GO" id="GO:0016879">
    <property type="term" value="F:ligase activity, forming carbon-nitrogen bonds"/>
    <property type="evidence" value="ECO:0007669"/>
    <property type="project" value="UniProtKB-UniRule"/>
</dbReference>
<dbReference type="Pfam" id="PF05636">
    <property type="entry name" value="HIGH_NTase1"/>
    <property type="match status" value="1"/>
</dbReference>
<proteinExistence type="inferred from homology"/>
<keyword evidence="2" id="KW-0694">RNA-binding</keyword>
<dbReference type="STRING" id="301302.ERS852420_01347"/>
<keyword evidence="2" id="KW-0067">ATP-binding</keyword>
<dbReference type="GO" id="GO:0000049">
    <property type="term" value="F:tRNA binding"/>
    <property type="evidence" value="ECO:0007669"/>
    <property type="project" value="UniProtKB-KW"/>
</dbReference>
<accession>A0A0M6WUP7</accession>
<keyword evidence="1 2" id="KW-0819">tRNA processing</keyword>
<dbReference type="InterPro" id="IPR008513">
    <property type="entry name" value="tRNA(Met)_cyd_acetate_ligase"/>
</dbReference>
<keyword evidence="2" id="KW-0436">Ligase</keyword>
<dbReference type="Gene3D" id="3.40.50.620">
    <property type="entry name" value="HUPs"/>
    <property type="match status" value="1"/>
</dbReference>
<evidence type="ECO:0000256" key="1">
    <source>
        <dbReference type="ARBA" id="ARBA00022694"/>
    </source>
</evidence>
<organism evidence="3 4">
    <name type="scientific">Roseburia faecis</name>
    <dbReference type="NCBI Taxonomy" id="301302"/>
    <lineage>
        <taxon>Bacteria</taxon>
        <taxon>Bacillati</taxon>
        <taxon>Bacillota</taxon>
        <taxon>Clostridia</taxon>
        <taxon>Lachnospirales</taxon>
        <taxon>Lachnospiraceae</taxon>
        <taxon>Roseburia</taxon>
    </lineage>
</organism>
<protein>
    <recommendedName>
        <fullName evidence="2">tRNA(Met) cytidine acetate ligase</fullName>
        <ecNumber evidence="2">6.3.4.-</ecNumber>
    </recommendedName>
</protein>
<feature type="binding site" evidence="2">
    <location>
        <begin position="199"/>
        <end position="200"/>
    </location>
    <ligand>
        <name>ATP</name>
        <dbReference type="ChEBI" id="CHEBI:30616"/>
    </ligand>
</feature>
<dbReference type="InterPro" id="IPR014729">
    <property type="entry name" value="Rossmann-like_a/b/a_fold"/>
</dbReference>